<keyword evidence="5" id="KW-0949">S-adenosyl-L-methionine</keyword>
<evidence type="ECO:0000256" key="7">
    <source>
        <dbReference type="ARBA" id="ARBA00022723"/>
    </source>
</evidence>
<dbReference type="GO" id="GO:0046872">
    <property type="term" value="F:metal ion binding"/>
    <property type="evidence" value="ECO:0007669"/>
    <property type="project" value="UniProtKB-KW"/>
</dbReference>
<dbReference type="InterPro" id="IPR023404">
    <property type="entry name" value="rSAM_horseshoe"/>
</dbReference>
<keyword evidence="4 12" id="KW-0808">Transferase</keyword>
<dbReference type="InterPro" id="IPR006467">
    <property type="entry name" value="MiaB-like_bact"/>
</dbReference>
<dbReference type="Gene3D" id="3.80.30.20">
    <property type="entry name" value="tm_1862 like domain"/>
    <property type="match status" value="1"/>
</dbReference>
<evidence type="ECO:0000256" key="6">
    <source>
        <dbReference type="ARBA" id="ARBA00022694"/>
    </source>
</evidence>
<evidence type="ECO:0000256" key="9">
    <source>
        <dbReference type="ARBA" id="ARBA00023014"/>
    </source>
</evidence>
<keyword evidence="3" id="KW-0963">Cytoplasm</keyword>
<keyword evidence="7" id="KW-0479">Metal-binding</keyword>
<feature type="domain" description="MTTase N-terminal" evidence="10">
    <location>
        <begin position="64"/>
        <end position="176"/>
    </location>
</feature>
<keyword evidence="8" id="KW-0408">Iron</keyword>
<dbReference type="PROSITE" id="PS01278">
    <property type="entry name" value="MTTASE_RADICAL"/>
    <property type="match status" value="1"/>
</dbReference>
<dbReference type="InterPro" id="IPR006638">
    <property type="entry name" value="Elp3/MiaA/NifB-like_rSAM"/>
</dbReference>
<dbReference type="SUPFAM" id="SSF102114">
    <property type="entry name" value="Radical SAM enzymes"/>
    <property type="match status" value="1"/>
</dbReference>
<reference evidence="12 13" key="1">
    <citation type="submission" date="2018-06" db="EMBL/GenBank/DDBJ databases">
        <authorList>
            <consortium name="Pathogen Informatics"/>
            <person name="Doyle S."/>
        </authorList>
    </citation>
    <scope>NUCLEOTIDE SEQUENCE [LARGE SCALE GENOMIC DNA]</scope>
    <source>
        <strain evidence="12 13">NCTC13067</strain>
    </source>
</reference>
<dbReference type="PROSITE" id="PS51918">
    <property type="entry name" value="RADICAL_SAM"/>
    <property type="match status" value="1"/>
</dbReference>
<dbReference type="InterPro" id="IPR013848">
    <property type="entry name" value="Methylthiotransferase_N"/>
</dbReference>
<evidence type="ECO:0000259" key="10">
    <source>
        <dbReference type="PROSITE" id="PS51449"/>
    </source>
</evidence>
<evidence type="ECO:0000256" key="1">
    <source>
        <dbReference type="ARBA" id="ARBA00001966"/>
    </source>
</evidence>
<organism evidence="12 13">
    <name type="scientific">Prevotella denticola</name>
    <dbReference type="NCBI Taxonomy" id="28129"/>
    <lineage>
        <taxon>Bacteria</taxon>
        <taxon>Pseudomonadati</taxon>
        <taxon>Bacteroidota</taxon>
        <taxon>Bacteroidia</taxon>
        <taxon>Bacteroidales</taxon>
        <taxon>Prevotellaceae</taxon>
        <taxon>Prevotella</taxon>
    </lineage>
</organism>
<protein>
    <submittedName>
        <fullName evidence="12">(Dimethylallyl)adenosine tRNA methylthiotransferase MiaB</fullName>
        <ecNumber evidence="12">2.-.-.-</ecNumber>
    </submittedName>
</protein>
<evidence type="ECO:0000259" key="11">
    <source>
        <dbReference type="PROSITE" id="PS51918"/>
    </source>
</evidence>
<dbReference type="FunFam" id="3.40.50.12160:FF:000004">
    <property type="entry name" value="Threonylcarbamoyladenosine tRNA methylthiotransferase MtaB"/>
    <property type="match status" value="1"/>
</dbReference>
<dbReference type="CDD" id="cd01335">
    <property type="entry name" value="Radical_SAM"/>
    <property type="match status" value="1"/>
</dbReference>
<dbReference type="AlphaFoldDB" id="A0A379ED18"/>
<dbReference type="NCBIfam" id="TIGR01579">
    <property type="entry name" value="MiaB-like-C"/>
    <property type="match status" value="1"/>
</dbReference>
<dbReference type="InterPro" id="IPR005839">
    <property type="entry name" value="Methylthiotransferase"/>
</dbReference>
<dbReference type="Gene3D" id="3.40.50.12160">
    <property type="entry name" value="Methylthiotransferase, N-terminal domain"/>
    <property type="match status" value="1"/>
</dbReference>
<evidence type="ECO:0000256" key="2">
    <source>
        <dbReference type="ARBA" id="ARBA00022485"/>
    </source>
</evidence>
<gene>
    <name evidence="12" type="primary">miaB_2</name>
    <name evidence="12" type="ORF">NCTC13067_01841</name>
</gene>
<evidence type="ECO:0000256" key="4">
    <source>
        <dbReference type="ARBA" id="ARBA00022679"/>
    </source>
</evidence>
<dbReference type="EC" id="2.-.-.-" evidence="12"/>
<accession>A0A379ED18</accession>
<dbReference type="SFLD" id="SFLDG01082">
    <property type="entry name" value="B12-binding_domain_containing"/>
    <property type="match status" value="1"/>
</dbReference>
<proteinExistence type="predicted"/>
<evidence type="ECO:0000256" key="3">
    <source>
        <dbReference type="ARBA" id="ARBA00022490"/>
    </source>
</evidence>
<keyword evidence="2" id="KW-0004">4Fe-4S</keyword>
<dbReference type="Pfam" id="PF04055">
    <property type="entry name" value="Radical_SAM"/>
    <property type="match status" value="1"/>
</dbReference>
<dbReference type="GO" id="GO:0051539">
    <property type="term" value="F:4 iron, 4 sulfur cluster binding"/>
    <property type="evidence" value="ECO:0007669"/>
    <property type="project" value="UniProtKB-KW"/>
</dbReference>
<name>A0A379ED18_9BACT</name>
<dbReference type="EMBL" id="UGTM01000002">
    <property type="protein sequence ID" value="SUB93983.1"/>
    <property type="molecule type" value="Genomic_DNA"/>
</dbReference>
<dbReference type="GO" id="GO:0035598">
    <property type="term" value="F:tRNA (N(6)-L-threonylcarbamoyladenosine(37)-C(2))-methylthiotransferase activity"/>
    <property type="evidence" value="ECO:0007669"/>
    <property type="project" value="TreeGrafter"/>
</dbReference>
<dbReference type="InterPro" id="IPR058240">
    <property type="entry name" value="rSAM_sf"/>
</dbReference>
<feature type="domain" description="Radical SAM core" evidence="11">
    <location>
        <begin position="208"/>
        <end position="436"/>
    </location>
</feature>
<evidence type="ECO:0000313" key="13">
    <source>
        <dbReference type="Proteomes" id="UP000255469"/>
    </source>
</evidence>
<dbReference type="SFLD" id="SFLDG01061">
    <property type="entry name" value="methylthiotransferase"/>
    <property type="match status" value="1"/>
</dbReference>
<evidence type="ECO:0000256" key="5">
    <source>
        <dbReference type="ARBA" id="ARBA00022691"/>
    </source>
</evidence>
<comment type="cofactor">
    <cofactor evidence="1">
        <name>[4Fe-4S] cluster</name>
        <dbReference type="ChEBI" id="CHEBI:49883"/>
    </cofactor>
</comment>
<dbReference type="PANTHER" id="PTHR11918:SF45">
    <property type="entry name" value="THREONYLCARBAMOYLADENOSINE TRNA METHYLTHIOTRANSFERASE"/>
    <property type="match status" value="1"/>
</dbReference>
<dbReference type="Pfam" id="PF00919">
    <property type="entry name" value="UPF0004"/>
    <property type="match status" value="1"/>
</dbReference>
<dbReference type="SFLD" id="SFLDS00029">
    <property type="entry name" value="Radical_SAM"/>
    <property type="match status" value="1"/>
</dbReference>
<sequence>MCACTVHFSPFSCHRSILSGKPEQPFPVPSSSSSDAQTAAFLWFCLHFTVTLQIMIDTAAFQGKTARFYTLGCKLNFSETSTFARTLYNMGVREAKKSEKADICLINTCSVTEVADHKCRQVIHRMVRQNPGAFVIVTGCYAQLESAAVAGIEGVDLVLGSNEKADLIQYLSDAWNRPEAGKEHGASPAEYHSVRTKDIRSFQPSCSRGNRTRYFLKVQDGCSYFCTYCTIPYARGFSRNPTIASLVSQAEEAAHEGGREIVLTGVNIGDFGETTGERFLDLVKALDRVEGIRRYRISSLEPDLIDDELIAYCAQSRAFMPHFHIPLQSGSDEVLKLMHRRYDTALFAHKIRLIKEMMPDAFIGVDVMVGSRGERPEYFEDCYSFLESLPVTQLHVFPYSERPGTSALSIPYVVDDREKKRRSHRLLKLSDEKTHAFYAAHIGQEADVLFEKAPRGKAMHGFTDNYIRVELSPAQADEAYDNQIVRVRLGGFSFDQSSLKAELL</sequence>
<keyword evidence="9" id="KW-0411">Iron-sulfur</keyword>
<dbReference type="FunFam" id="3.80.30.20:FF:000006">
    <property type="entry name" value="MiaB-like tRNA modifying enzyme"/>
    <property type="match status" value="1"/>
</dbReference>
<dbReference type="InterPro" id="IPR007197">
    <property type="entry name" value="rSAM"/>
</dbReference>
<evidence type="ECO:0000313" key="12">
    <source>
        <dbReference type="EMBL" id="SUB93983.1"/>
    </source>
</evidence>
<dbReference type="PROSITE" id="PS51449">
    <property type="entry name" value="MTTASE_N"/>
    <property type="match status" value="1"/>
</dbReference>
<keyword evidence="6" id="KW-0819">tRNA processing</keyword>
<evidence type="ECO:0000256" key="8">
    <source>
        <dbReference type="ARBA" id="ARBA00023004"/>
    </source>
</evidence>
<dbReference type="SMART" id="SM00729">
    <property type="entry name" value="Elp3"/>
    <property type="match status" value="1"/>
</dbReference>
<dbReference type="PANTHER" id="PTHR11918">
    <property type="entry name" value="RADICAL SAM PROTEINS"/>
    <property type="match status" value="1"/>
</dbReference>
<dbReference type="Proteomes" id="UP000255469">
    <property type="component" value="Unassembled WGS sequence"/>
</dbReference>
<dbReference type="InterPro" id="IPR020612">
    <property type="entry name" value="Methylthiotransferase_CS"/>
</dbReference>
<dbReference type="InterPro" id="IPR038135">
    <property type="entry name" value="Methylthiotransferase_N_sf"/>
</dbReference>
<dbReference type="NCBIfam" id="TIGR00089">
    <property type="entry name" value="MiaB/RimO family radical SAM methylthiotransferase"/>
    <property type="match status" value="1"/>
</dbReference>